<proteinExistence type="predicted"/>
<dbReference type="GO" id="GO:0016042">
    <property type="term" value="P:lipid catabolic process"/>
    <property type="evidence" value="ECO:0007669"/>
    <property type="project" value="UniProtKB-KW"/>
</dbReference>
<dbReference type="InterPro" id="IPR000073">
    <property type="entry name" value="AB_hydrolase_1"/>
</dbReference>
<dbReference type="Pfam" id="PF00561">
    <property type="entry name" value="Abhydrolase_1"/>
    <property type="match status" value="1"/>
</dbReference>
<feature type="non-terminal residue" evidence="4">
    <location>
        <position position="89"/>
    </location>
</feature>
<gene>
    <name evidence="4" type="ORF">PFISCL1PPCAC_12590</name>
</gene>
<evidence type="ECO:0000256" key="1">
    <source>
        <dbReference type="ARBA" id="ARBA00022963"/>
    </source>
</evidence>
<feature type="non-terminal residue" evidence="4">
    <location>
        <position position="1"/>
    </location>
</feature>
<accession>A0AAV5VSG6</accession>
<keyword evidence="1" id="KW-0442">Lipid degradation</keyword>
<organism evidence="4 5">
    <name type="scientific">Pristionchus fissidentatus</name>
    <dbReference type="NCBI Taxonomy" id="1538716"/>
    <lineage>
        <taxon>Eukaryota</taxon>
        <taxon>Metazoa</taxon>
        <taxon>Ecdysozoa</taxon>
        <taxon>Nematoda</taxon>
        <taxon>Chromadorea</taxon>
        <taxon>Rhabditida</taxon>
        <taxon>Rhabditina</taxon>
        <taxon>Diplogasteromorpha</taxon>
        <taxon>Diplogasteroidea</taxon>
        <taxon>Neodiplogasteridae</taxon>
        <taxon>Pristionchus</taxon>
    </lineage>
</organism>
<dbReference type="EMBL" id="BTSY01000004">
    <property type="protein sequence ID" value="GMT21293.1"/>
    <property type="molecule type" value="Genomic_DNA"/>
</dbReference>
<keyword evidence="5" id="KW-1185">Reference proteome</keyword>
<evidence type="ECO:0000313" key="5">
    <source>
        <dbReference type="Proteomes" id="UP001432322"/>
    </source>
</evidence>
<evidence type="ECO:0000259" key="3">
    <source>
        <dbReference type="Pfam" id="PF00561"/>
    </source>
</evidence>
<dbReference type="Gene3D" id="3.40.50.1820">
    <property type="entry name" value="alpha/beta hydrolase"/>
    <property type="match status" value="1"/>
</dbReference>
<dbReference type="PANTHER" id="PTHR11005">
    <property type="entry name" value="LYSOSOMAL ACID LIPASE-RELATED"/>
    <property type="match status" value="1"/>
</dbReference>
<feature type="domain" description="AB hydrolase-1" evidence="3">
    <location>
        <begin position="10"/>
        <end position="64"/>
    </location>
</feature>
<dbReference type="InterPro" id="IPR029058">
    <property type="entry name" value="AB_hydrolase_fold"/>
</dbReference>
<reference evidence="4" key="1">
    <citation type="submission" date="2023-10" db="EMBL/GenBank/DDBJ databases">
        <title>Genome assembly of Pristionchus species.</title>
        <authorList>
            <person name="Yoshida K."/>
            <person name="Sommer R.J."/>
        </authorList>
    </citation>
    <scope>NUCLEOTIDE SEQUENCE</scope>
    <source>
        <strain evidence="4">RS5133</strain>
    </source>
</reference>
<evidence type="ECO:0000313" key="4">
    <source>
        <dbReference type="EMBL" id="GMT21293.1"/>
    </source>
</evidence>
<protein>
    <recommendedName>
        <fullName evidence="3">AB hydrolase-1 domain-containing protein</fullName>
    </recommendedName>
</protein>
<sequence>NYLYRLDELANSDIPAIIDKALELSGNEQLYYVGHSQGNLVGFTALADNPQYNKKVRKLFALAPVGAAHYAKGPVKLAYLAYNLFRPLT</sequence>
<dbReference type="Proteomes" id="UP001432322">
    <property type="component" value="Unassembled WGS sequence"/>
</dbReference>
<comment type="caution">
    <text evidence="4">The sequence shown here is derived from an EMBL/GenBank/DDBJ whole genome shotgun (WGS) entry which is preliminary data.</text>
</comment>
<dbReference type="AlphaFoldDB" id="A0AAV5VSG6"/>
<name>A0AAV5VSG6_9BILA</name>
<evidence type="ECO:0000256" key="2">
    <source>
        <dbReference type="ARBA" id="ARBA00023098"/>
    </source>
</evidence>
<keyword evidence="2" id="KW-0443">Lipid metabolism</keyword>
<dbReference type="SUPFAM" id="SSF53474">
    <property type="entry name" value="alpha/beta-Hydrolases"/>
    <property type="match status" value="1"/>
</dbReference>